<gene>
    <name evidence="2" type="ORF">EIP91_010438</name>
</gene>
<comment type="caution">
    <text evidence="2">The sequence shown here is derived from an EMBL/GenBank/DDBJ whole genome shotgun (WGS) entry which is preliminary data.</text>
</comment>
<dbReference type="AlphaFoldDB" id="A0A4R0RCS6"/>
<dbReference type="EMBL" id="RWJN01000626">
    <property type="protein sequence ID" value="TCD60274.1"/>
    <property type="molecule type" value="Genomic_DNA"/>
</dbReference>
<feature type="compositionally biased region" description="Polar residues" evidence="1">
    <location>
        <begin position="1"/>
        <end position="14"/>
    </location>
</feature>
<feature type="region of interest" description="Disordered" evidence="1">
    <location>
        <begin position="1"/>
        <end position="42"/>
    </location>
</feature>
<feature type="compositionally biased region" description="Low complexity" evidence="1">
    <location>
        <begin position="209"/>
        <end position="219"/>
    </location>
</feature>
<feature type="region of interest" description="Disordered" evidence="1">
    <location>
        <begin position="259"/>
        <end position="369"/>
    </location>
</feature>
<feature type="region of interest" description="Disordered" evidence="1">
    <location>
        <begin position="82"/>
        <end position="228"/>
    </location>
</feature>
<sequence length="941" mass="105111">MNASTRNAPKTQKSQGHRKSSSKKRTRKNLSSEELESRRARWRVKAREYRAKKKIELNGGVPVDPTFIVMDTGSFEEWQRRKAAAPARRIQFRSTATSTLTRTLPSLPHDAGSAGPQTEEQDEPAPVHRQIRRGTSVESMYTNPPSPSPEEPLIHEASGSSVPLDQPQKAPTPPTRSSEAHTAEENMIVKTPTLPHSRSSSHSHRRTRTSGSSSTRSTSAHVPARKLQEATIVPPPCLLTSPSVVHRAVFPKSFVPDLPASSPAVDDEEPQAGPSRLPTSFDTLDDEEEEVERQLDPGNEEMDNTKARCLQYMPKSDPERSNAPNSQIRRTPTPNPTLRQPNYDPDSPYDPMQADTEEDRKPMTPVSPVSLRGANAAARWEAVKKCTRELEVLEGLLREKDRTAATVMSERAKAEIQHFDLTSHVASELRAAQRLSSSTTFARIGVKYATPMSAQLVIADTASSTHSLDIWLSIIDCIADIAAQDVMNTSTRFSLLYACNLVCVSWHSRASWHLKILRYVPHTLLRSFSDYKHTMEFFLKNPERGEQVDVLEIRPIDSGNIFDIDGDSSQDSEDPYWIASVGKLLGPFLPRLRILVLRRVRLMLFTLAINFFESYTIFRPLETLYLHQPQFHRNQLRNLAGMLRPMRMLVNDDASPSAIPFPITPRPVLPASFPRPFYTGIQEVVISTSWSKLAQIELFNASNIYELSTLSSLKLSVRAGDDEEGPGGFDRHPVDVKIWAGITLLFRQTTRPNRTPLTMVIDLYDALTLKIWNENDPSTGPYACLSIDFRPTSLFSRVSAVAGLISSLQPRISFSLYLEHFVTELQYLQVLLPDLPELRFRKAVVTVSPGADATRNSKLEDPSVVEAETTGDALKAHWSDVDEMLAVLGAWCDKDVVFASDWNREGPGCRCELARTVFPKSLEGKVGCKCGFGEKLLLPPL</sequence>
<evidence type="ECO:0000256" key="1">
    <source>
        <dbReference type="SAM" id="MobiDB-lite"/>
    </source>
</evidence>
<feature type="compositionally biased region" description="Polar residues" evidence="1">
    <location>
        <begin position="322"/>
        <end position="340"/>
    </location>
</feature>
<proteinExistence type="predicted"/>
<feature type="compositionally biased region" description="Basic residues" evidence="1">
    <location>
        <begin position="199"/>
        <end position="208"/>
    </location>
</feature>
<keyword evidence="3" id="KW-1185">Reference proteome</keyword>
<reference evidence="2 3" key="1">
    <citation type="submission" date="2018-11" db="EMBL/GenBank/DDBJ databases">
        <title>Genome assembly of Steccherinum ochraceum LE-BIN_3174, the white-rot fungus of the Steccherinaceae family (The Residual Polyporoid clade, Polyporales, Basidiomycota).</title>
        <authorList>
            <person name="Fedorova T.V."/>
            <person name="Glazunova O.A."/>
            <person name="Landesman E.O."/>
            <person name="Moiseenko K.V."/>
            <person name="Psurtseva N.V."/>
            <person name="Savinova O.S."/>
            <person name="Shakhova N.V."/>
            <person name="Tyazhelova T.V."/>
            <person name="Vasina D.V."/>
        </authorList>
    </citation>
    <scope>NUCLEOTIDE SEQUENCE [LARGE SCALE GENOMIC DNA]</scope>
    <source>
        <strain evidence="2 3">LE-BIN_3174</strain>
    </source>
</reference>
<evidence type="ECO:0000313" key="3">
    <source>
        <dbReference type="Proteomes" id="UP000292702"/>
    </source>
</evidence>
<feature type="compositionally biased region" description="Basic residues" evidence="1">
    <location>
        <begin position="15"/>
        <end position="28"/>
    </location>
</feature>
<evidence type="ECO:0000313" key="2">
    <source>
        <dbReference type="EMBL" id="TCD60274.1"/>
    </source>
</evidence>
<name>A0A4R0RCS6_9APHY</name>
<accession>A0A4R0RCS6</accession>
<dbReference type="Proteomes" id="UP000292702">
    <property type="component" value="Unassembled WGS sequence"/>
</dbReference>
<feature type="compositionally biased region" description="Low complexity" evidence="1">
    <location>
        <begin position="93"/>
        <end position="108"/>
    </location>
</feature>
<organism evidence="2 3">
    <name type="scientific">Steccherinum ochraceum</name>
    <dbReference type="NCBI Taxonomy" id="92696"/>
    <lineage>
        <taxon>Eukaryota</taxon>
        <taxon>Fungi</taxon>
        <taxon>Dikarya</taxon>
        <taxon>Basidiomycota</taxon>
        <taxon>Agaricomycotina</taxon>
        <taxon>Agaricomycetes</taxon>
        <taxon>Polyporales</taxon>
        <taxon>Steccherinaceae</taxon>
        <taxon>Steccherinum</taxon>
    </lineage>
</organism>
<protein>
    <submittedName>
        <fullName evidence="2">Uncharacterized protein</fullName>
    </submittedName>
</protein>